<gene>
    <name evidence="3" type="ORF">FG486_08010</name>
</gene>
<evidence type="ECO:0000256" key="1">
    <source>
        <dbReference type="SAM" id="MobiDB-lite"/>
    </source>
</evidence>
<dbReference type="PANTHER" id="PTHR34597:SF6">
    <property type="entry name" value="BLR6126 PROTEIN"/>
    <property type="match status" value="1"/>
</dbReference>
<dbReference type="Gene3D" id="3.10.20.310">
    <property type="entry name" value="membrane protein fhac"/>
    <property type="match status" value="1"/>
</dbReference>
<dbReference type="Gene3D" id="2.40.160.50">
    <property type="entry name" value="membrane protein fhac: a member of the omp85/tpsb transporter family"/>
    <property type="match status" value="1"/>
</dbReference>
<dbReference type="GO" id="GO:0008320">
    <property type="term" value="F:protein transmembrane transporter activity"/>
    <property type="evidence" value="ECO:0007669"/>
    <property type="project" value="TreeGrafter"/>
</dbReference>
<name>A0A7V8RDK5_9SPHN</name>
<dbReference type="Pfam" id="PF03865">
    <property type="entry name" value="ShlB"/>
    <property type="match status" value="1"/>
</dbReference>
<evidence type="ECO:0000313" key="4">
    <source>
        <dbReference type="Proteomes" id="UP000589292"/>
    </source>
</evidence>
<dbReference type="GO" id="GO:0046819">
    <property type="term" value="P:protein secretion by the type V secretion system"/>
    <property type="evidence" value="ECO:0007669"/>
    <property type="project" value="TreeGrafter"/>
</dbReference>
<protein>
    <submittedName>
        <fullName evidence="3">ShlB/FhaC/HecB family hemolysin secretion/activation protein</fullName>
    </submittedName>
</protein>
<comment type="caution">
    <text evidence="3">The sequence shown here is derived from an EMBL/GenBank/DDBJ whole genome shotgun (WGS) entry which is preliminary data.</text>
</comment>
<dbReference type="InterPro" id="IPR005565">
    <property type="entry name" value="Hemolysn_activator_HlyB_C"/>
</dbReference>
<dbReference type="GO" id="GO:0098046">
    <property type="term" value="C:type V protein secretion system complex"/>
    <property type="evidence" value="ECO:0007669"/>
    <property type="project" value="TreeGrafter"/>
</dbReference>
<reference evidence="3 4" key="1">
    <citation type="journal article" date="1994" name="Int. J. Syst. Bacteriol.">
        <title>Phylogenetic positions of novel aerobic, bacteriochlorophyll a-containing bacteria and description of Roseococcus thiosulfatophilus gen. nov., sp. nov., Erythromicrobium ramosum gen. nov., sp. nov., and Erythrobacter litoralis sp. nov.</title>
        <authorList>
            <person name="Yurkov V."/>
            <person name="Stackebrandt E."/>
            <person name="Holmes A."/>
            <person name="Fuerst J.A."/>
            <person name="Hugenholtz P."/>
            <person name="Golecki J."/>
            <person name="Gad'on N."/>
            <person name="Gorlenko V.M."/>
            <person name="Kompantseva E.I."/>
            <person name="Drews G."/>
        </authorList>
    </citation>
    <scope>NUCLEOTIDE SEQUENCE [LARGE SCALE GENOMIC DNA]</scope>
    <source>
        <strain evidence="3 4">KR-99</strain>
    </source>
</reference>
<proteinExistence type="predicted"/>
<feature type="domain" description="Haemolysin activator HlyB C-terminal" evidence="2">
    <location>
        <begin position="251"/>
        <end position="567"/>
    </location>
</feature>
<organism evidence="3 4">
    <name type="scientific">Sphingomonas ursincola</name>
    <dbReference type="NCBI Taxonomy" id="56361"/>
    <lineage>
        <taxon>Bacteria</taxon>
        <taxon>Pseudomonadati</taxon>
        <taxon>Pseudomonadota</taxon>
        <taxon>Alphaproteobacteria</taxon>
        <taxon>Sphingomonadales</taxon>
        <taxon>Sphingomonadaceae</taxon>
        <taxon>Sphingomonas</taxon>
    </lineage>
</organism>
<sequence length="612" mass="66866">MIQNTVRGDALVSASPRYPHRLQGVILGQRHFRTRQLILGTATCAGLLWTSASHAQQVNVPSPPTREEIERPVQQRSERPARLTVEGDIERAPCPLADPAYANVKLTLTEARFNNLGPIAPIELRPLYERYIGTEQPVAVLCEIRDAVATKLRRDGYIAAVQVPTQRIDNGVVQFEVLYAKLTQIRVRGDAGNGEKLVASYLERLTEGTVFNQKLAERYLLLARDLPGYDIRLTLVPAGTGPGELIGDVTVRRTPFEVDLNVQNLAARDAGPYGAQLRAQFYGLTGMGDRTYVSAYSTLDFQEQQIVQAGHEFRVGSEGLTLAGRFTYAWTEPDINLPAGVSAKITATTLLASAEARYPLLRSQAGSLYSTVGMDYVDQDIDFIGPLSRDRLRIAYAQLSGEAIDMANGASPRWRMAGLLEFRQGLSILGASDPCNFVCALVRTPTTRGDGDPTSTLIRGELSAEAAFGDKGSIFIRGRGQLAFDPVLSFEEYSGGNFTIGRGYDPGTIVGDDGVGFQAELRGPQITPIKDVDFSFQPFAFMDVAWTWDDGRPGDPQRLSSVGIGARARLSDRFRLDVTVAVPTEAAGLRTDTPDPRILFTLTTLLLPWGAR</sequence>
<dbReference type="EMBL" id="VDES01000002">
    <property type="protein sequence ID" value="MBA1374280.1"/>
    <property type="molecule type" value="Genomic_DNA"/>
</dbReference>
<accession>A0A7V8RDK5</accession>
<feature type="region of interest" description="Disordered" evidence="1">
    <location>
        <begin position="58"/>
        <end position="80"/>
    </location>
</feature>
<dbReference type="PANTHER" id="PTHR34597">
    <property type="entry name" value="SLR1661 PROTEIN"/>
    <property type="match status" value="1"/>
</dbReference>
<dbReference type="AlphaFoldDB" id="A0A7V8RDK5"/>
<dbReference type="InterPro" id="IPR051544">
    <property type="entry name" value="TPS_OM_transporter"/>
</dbReference>
<evidence type="ECO:0000313" key="3">
    <source>
        <dbReference type="EMBL" id="MBA1374280.1"/>
    </source>
</evidence>
<feature type="compositionally biased region" description="Basic and acidic residues" evidence="1">
    <location>
        <begin position="65"/>
        <end position="80"/>
    </location>
</feature>
<dbReference type="Proteomes" id="UP000589292">
    <property type="component" value="Unassembled WGS sequence"/>
</dbReference>
<evidence type="ECO:0000259" key="2">
    <source>
        <dbReference type="Pfam" id="PF03865"/>
    </source>
</evidence>
<keyword evidence="4" id="KW-1185">Reference proteome</keyword>